<gene>
    <name evidence="4" type="ORF">SAMN05445060_1095</name>
</gene>
<dbReference type="AlphaFoldDB" id="A0A1N7E1N1"/>
<evidence type="ECO:0000313" key="4">
    <source>
        <dbReference type="EMBL" id="SIR81973.1"/>
    </source>
</evidence>
<protein>
    <submittedName>
        <fullName evidence="4">Transcriptional regulator, PadR family</fullName>
    </submittedName>
</protein>
<dbReference type="Gene3D" id="1.10.10.10">
    <property type="entry name" value="Winged helix-like DNA-binding domain superfamily/Winged helix DNA-binding domain"/>
    <property type="match status" value="1"/>
</dbReference>
<proteinExistence type="predicted"/>
<evidence type="ECO:0000256" key="2">
    <source>
        <dbReference type="SAM" id="MobiDB-lite"/>
    </source>
</evidence>
<dbReference type="InterPro" id="IPR036390">
    <property type="entry name" value="WH_DNA-bd_sf"/>
</dbReference>
<dbReference type="PANTHER" id="PTHR43252:SF2">
    <property type="entry name" value="TRANSCRIPTION REGULATOR, PADR-LIKE FAMILY"/>
    <property type="match status" value="1"/>
</dbReference>
<dbReference type="InterPro" id="IPR036388">
    <property type="entry name" value="WH-like_DNA-bd_sf"/>
</dbReference>
<feature type="domain" description="Transcription regulator PadR N-terminal" evidence="3">
    <location>
        <begin position="19"/>
        <end position="94"/>
    </location>
</feature>
<feature type="compositionally biased region" description="Low complexity" evidence="2">
    <location>
        <begin position="201"/>
        <end position="210"/>
    </location>
</feature>
<feature type="coiled-coil region" evidence="1">
    <location>
        <begin position="127"/>
        <end position="154"/>
    </location>
</feature>
<evidence type="ECO:0000313" key="5">
    <source>
        <dbReference type="Proteomes" id="UP000186218"/>
    </source>
</evidence>
<dbReference type="EMBL" id="FTNT01000002">
    <property type="protein sequence ID" value="SIR81973.1"/>
    <property type="molecule type" value="Genomic_DNA"/>
</dbReference>
<keyword evidence="5" id="KW-1185">Reference proteome</keyword>
<accession>A0A1N7E1N1</accession>
<keyword evidence="1" id="KW-0175">Coiled coil</keyword>
<dbReference type="Pfam" id="PF03551">
    <property type="entry name" value="PadR"/>
    <property type="match status" value="1"/>
</dbReference>
<dbReference type="SUPFAM" id="SSF46785">
    <property type="entry name" value="Winged helix' DNA-binding domain"/>
    <property type="match status" value="1"/>
</dbReference>
<dbReference type="RefSeq" id="WP_159441830.1">
    <property type="nucleotide sequence ID" value="NZ_FTNT01000002.1"/>
</dbReference>
<reference evidence="4 5" key="1">
    <citation type="submission" date="2017-01" db="EMBL/GenBank/DDBJ databases">
        <authorList>
            <person name="Mah S.A."/>
            <person name="Swanson W.J."/>
            <person name="Moy G.W."/>
            <person name="Vacquier V.D."/>
        </authorList>
    </citation>
    <scope>NUCLEOTIDE SEQUENCE [LARGE SCALE GENOMIC DNA]</scope>
    <source>
        <strain evidence="4 5">CPCC 203464</strain>
    </source>
</reference>
<dbReference type="STRING" id="1344003.SAMN05445060_1095"/>
<dbReference type="InterPro" id="IPR005149">
    <property type="entry name" value="Tscrpt_reg_PadR_N"/>
</dbReference>
<organism evidence="4 5">
    <name type="scientific">Williamsia sterculiae</name>
    <dbReference type="NCBI Taxonomy" id="1344003"/>
    <lineage>
        <taxon>Bacteria</taxon>
        <taxon>Bacillati</taxon>
        <taxon>Actinomycetota</taxon>
        <taxon>Actinomycetes</taxon>
        <taxon>Mycobacteriales</taxon>
        <taxon>Nocardiaceae</taxon>
        <taxon>Williamsia</taxon>
    </lineage>
</organism>
<sequence>MGESSDCTQARLTPLAIMVLGLLRERPMHPYEMYQTLISRREQRLANVRPGSLYHTVDRLLQRELLCVNDVGRAGNRPERTVYAITAAGSAQVTEGLADMLAHPVSEYPQIHLALAEAHELPADQVVTLLDQRLDAMRAELSDLEGTIEAAEQRDVAEVFYLDVGLRVSVLRTQIDWLHVLARRIESGALEWPTRPHGSITETATTPTPTSQIPDVTRDHAPQEETSRT</sequence>
<name>A0A1N7E1N1_9NOCA</name>
<evidence type="ECO:0000256" key="1">
    <source>
        <dbReference type="SAM" id="Coils"/>
    </source>
</evidence>
<evidence type="ECO:0000259" key="3">
    <source>
        <dbReference type="Pfam" id="PF03551"/>
    </source>
</evidence>
<dbReference type="OrthoDB" id="8443918at2"/>
<feature type="region of interest" description="Disordered" evidence="2">
    <location>
        <begin position="192"/>
        <end position="229"/>
    </location>
</feature>
<dbReference type="Proteomes" id="UP000186218">
    <property type="component" value="Unassembled WGS sequence"/>
</dbReference>
<feature type="compositionally biased region" description="Basic and acidic residues" evidence="2">
    <location>
        <begin position="216"/>
        <end position="229"/>
    </location>
</feature>
<dbReference type="PANTHER" id="PTHR43252">
    <property type="entry name" value="TRANSCRIPTIONAL REGULATOR YQJI"/>
    <property type="match status" value="1"/>
</dbReference>